<dbReference type="InterPro" id="IPR000120">
    <property type="entry name" value="Amidase"/>
</dbReference>
<comment type="subunit">
    <text evidence="8">Heterotrimer of A, B and C subunits.</text>
</comment>
<keyword evidence="2 8" id="KW-0436">Ligase</keyword>
<comment type="similarity">
    <text evidence="1 8">Belongs to the amidase family. GatA subfamily.</text>
</comment>
<dbReference type="GO" id="GO:0030956">
    <property type="term" value="C:glutamyl-tRNA(Gln) amidotransferase complex"/>
    <property type="evidence" value="ECO:0007669"/>
    <property type="project" value="InterPro"/>
</dbReference>
<dbReference type="InterPro" id="IPR036928">
    <property type="entry name" value="AS_sf"/>
</dbReference>
<protein>
    <recommendedName>
        <fullName evidence="8">Glutamyl-tRNA(Gln) amidotransferase subunit A</fullName>
        <shortName evidence="8">Glu-ADT subunit A</shortName>
        <ecNumber evidence="8">6.3.5.7</ecNumber>
    </recommendedName>
</protein>
<evidence type="ECO:0000256" key="6">
    <source>
        <dbReference type="ARBA" id="ARBA00025295"/>
    </source>
</evidence>
<dbReference type="GO" id="GO:0016740">
    <property type="term" value="F:transferase activity"/>
    <property type="evidence" value="ECO:0007669"/>
    <property type="project" value="UniProtKB-KW"/>
</dbReference>
<comment type="catalytic activity">
    <reaction evidence="7 8">
        <text>L-glutamyl-tRNA(Gln) + L-glutamine + ATP + H2O = L-glutaminyl-tRNA(Gln) + L-glutamate + ADP + phosphate + H(+)</text>
        <dbReference type="Rhea" id="RHEA:17521"/>
        <dbReference type="Rhea" id="RHEA-COMP:9681"/>
        <dbReference type="Rhea" id="RHEA-COMP:9684"/>
        <dbReference type="ChEBI" id="CHEBI:15377"/>
        <dbReference type="ChEBI" id="CHEBI:15378"/>
        <dbReference type="ChEBI" id="CHEBI:29985"/>
        <dbReference type="ChEBI" id="CHEBI:30616"/>
        <dbReference type="ChEBI" id="CHEBI:43474"/>
        <dbReference type="ChEBI" id="CHEBI:58359"/>
        <dbReference type="ChEBI" id="CHEBI:78520"/>
        <dbReference type="ChEBI" id="CHEBI:78521"/>
        <dbReference type="ChEBI" id="CHEBI:456216"/>
        <dbReference type="EC" id="6.3.5.7"/>
    </reaction>
</comment>
<dbReference type="PANTHER" id="PTHR11895">
    <property type="entry name" value="TRANSAMIDASE"/>
    <property type="match status" value="1"/>
</dbReference>
<keyword evidence="10" id="KW-0808">Transferase</keyword>
<dbReference type="Proteomes" id="UP000196365">
    <property type="component" value="Unassembled WGS sequence"/>
</dbReference>
<dbReference type="EC" id="6.3.5.7" evidence="8"/>
<dbReference type="GO" id="GO:0005524">
    <property type="term" value="F:ATP binding"/>
    <property type="evidence" value="ECO:0007669"/>
    <property type="project" value="UniProtKB-KW"/>
</dbReference>
<dbReference type="InterPro" id="IPR023631">
    <property type="entry name" value="Amidase_dom"/>
</dbReference>
<reference evidence="10 11" key="1">
    <citation type="submission" date="2017-02" db="EMBL/GenBank/DDBJ databases">
        <authorList>
            <person name="Peterson S.W."/>
        </authorList>
    </citation>
    <scope>NUCLEOTIDE SEQUENCE [LARGE SCALE GENOMIC DNA]</scope>
    <source>
        <strain evidence="10 11">DSM 15102</strain>
    </source>
</reference>
<keyword evidence="5 8" id="KW-0648">Protein biosynthesis</keyword>
<dbReference type="GO" id="GO:0006412">
    <property type="term" value="P:translation"/>
    <property type="evidence" value="ECO:0007669"/>
    <property type="project" value="UniProtKB-UniRule"/>
</dbReference>
<keyword evidence="3 8" id="KW-0547">Nucleotide-binding</keyword>
<feature type="domain" description="Amidase" evidence="9">
    <location>
        <begin position="24"/>
        <end position="467"/>
    </location>
</feature>
<dbReference type="AlphaFoldDB" id="A0A1T4KFA0"/>
<dbReference type="HAMAP" id="MF_00120">
    <property type="entry name" value="GatA"/>
    <property type="match status" value="1"/>
</dbReference>
<evidence type="ECO:0000256" key="7">
    <source>
        <dbReference type="ARBA" id="ARBA00047407"/>
    </source>
</evidence>
<dbReference type="Pfam" id="PF01425">
    <property type="entry name" value="Amidase"/>
    <property type="match status" value="1"/>
</dbReference>
<dbReference type="PROSITE" id="PS00571">
    <property type="entry name" value="AMIDASES"/>
    <property type="match status" value="1"/>
</dbReference>
<evidence type="ECO:0000256" key="5">
    <source>
        <dbReference type="ARBA" id="ARBA00022917"/>
    </source>
</evidence>
<comment type="function">
    <text evidence="6 8">Allows the formation of correctly charged Gln-tRNA(Gln) through the transamidation of misacylated Glu-tRNA(Gln) in organisms which lack glutaminyl-tRNA synthetase. The reaction takes place in the presence of glutamine and ATP through an activated gamma-phospho-Glu-tRNA(Gln).</text>
</comment>
<gene>
    <name evidence="8" type="primary">gatA</name>
    <name evidence="10" type="ORF">SAMN02745973_00493</name>
</gene>
<evidence type="ECO:0000256" key="1">
    <source>
        <dbReference type="ARBA" id="ARBA00008069"/>
    </source>
</evidence>
<dbReference type="InterPro" id="IPR020556">
    <property type="entry name" value="Amidase_CS"/>
</dbReference>
<evidence type="ECO:0000256" key="8">
    <source>
        <dbReference type="HAMAP-Rule" id="MF_00120"/>
    </source>
</evidence>
<dbReference type="PANTHER" id="PTHR11895:SF151">
    <property type="entry name" value="GLUTAMYL-TRNA(GLN) AMIDOTRANSFERASE SUBUNIT A"/>
    <property type="match status" value="1"/>
</dbReference>
<dbReference type="EMBL" id="FUWV01000002">
    <property type="protein sequence ID" value="SJZ41037.1"/>
    <property type="molecule type" value="Genomic_DNA"/>
</dbReference>
<proteinExistence type="inferred from homology"/>
<evidence type="ECO:0000259" key="9">
    <source>
        <dbReference type="Pfam" id="PF01425"/>
    </source>
</evidence>
<feature type="active site" description="Charge relay system" evidence="8">
    <location>
        <position position="154"/>
    </location>
</feature>
<dbReference type="OrthoDB" id="9811471at2"/>
<feature type="active site" description="Charge relay system" evidence="8">
    <location>
        <position position="79"/>
    </location>
</feature>
<name>A0A1T4KFA0_9FIRM</name>
<dbReference type="GO" id="GO:0050567">
    <property type="term" value="F:glutaminyl-tRNA synthase (glutamine-hydrolyzing) activity"/>
    <property type="evidence" value="ECO:0007669"/>
    <property type="project" value="UniProtKB-UniRule"/>
</dbReference>
<evidence type="ECO:0000256" key="2">
    <source>
        <dbReference type="ARBA" id="ARBA00022598"/>
    </source>
</evidence>
<sequence>MKIEELTIERIQRGYQEKKFTITEMIREYFDKIKKEDKDIQAFVTLCEEEALEQAKKLDEKLSKGEDLGLLGGIPVAIKDNICTKDIKTTCASKMLEDFIPPYDATIVKRLKESGAIIIGKTNMDEFAMGSSTENSAIQTTKNPWDLNKVPGGSSGGSAAAVAAGFAPLTIGSDTGGSIRQPASFCGVVGLKPTYGLVSRFGLIAFASSFDQIGPFAKTVKDCAISLQAIQGNDPFDATSVRCEVEKDYLSYFERGVKGLKIGVPKEFFMNGLDSQINQSVQQSIEYLKKQGAMVEEFSFPISQVGLSAYYIISSAEASSNLARYDGVRYGYRTKNYESIDDLIINTRREAFGEEVKRRIMLGTYVLSSGYYDAYYKKALFLRKKISQEFKNAFKDYDVILTPTCPVLPFNIGEKVDSPLSMYLSDIYTVNVNIAGLPAISIPCGLSEQNLPIGLQLIGDHYTEGKLFQVAYNLEQGIDFSIMSKQREGK</sequence>
<dbReference type="SUPFAM" id="SSF75304">
    <property type="entry name" value="Amidase signature (AS) enzymes"/>
    <property type="match status" value="1"/>
</dbReference>
<dbReference type="RefSeq" id="WP_087677944.1">
    <property type="nucleotide sequence ID" value="NZ_FUWV01000002.1"/>
</dbReference>
<feature type="active site" description="Acyl-ester intermediate" evidence="8">
    <location>
        <position position="178"/>
    </location>
</feature>
<evidence type="ECO:0000313" key="11">
    <source>
        <dbReference type="Proteomes" id="UP000196365"/>
    </source>
</evidence>
<evidence type="ECO:0000256" key="3">
    <source>
        <dbReference type="ARBA" id="ARBA00022741"/>
    </source>
</evidence>
<dbReference type="Gene3D" id="3.90.1300.10">
    <property type="entry name" value="Amidase signature (AS) domain"/>
    <property type="match status" value="1"/>
</dbReference>
<dbReference type="InterPro" id="IPR004412">
    <property type="entry name" value="GatA"/>
</dbReference>
<evidence type="ECO:0000256" key="4">
    <source>
        <dbReference type="ARBA" id="ARBA00022840"/>
    </source>
</evidence>
<keyword evidence="11" id="KW-1185">Reference proteome</keyword>
<evidence type="ECO:0000313" key="10">
    <source>
        <dbReference type="EMBL" id="SJZ41037.1"/>
    </source>
</evidence>
<organism evidence="10 11">
    <name type="scientific">Garciella nitratireducens DSM 15102</name>
    <dbReference type="NCBI Taxonomy" id="1121911"/>
    <lineage>
        <taxon>Bacteria</taxon>
        <taxon>Bacillati</taxon>
        <taxon>Bacillota</taxon>
        <taxon>Clostridia</taxon>
        <taxon>Eubacteriales</taxon>
        <taxon>Eubacteriaceae</taxon>
        <taxon>Garciella</taxon>
    </lineage>
</organism>
<dbReference type="NCBIfam" id="TIGR00132">
    <property type="entry name" value="gatA"/>
    <property type="match status" value="1"/>
</dbReference>
<keyword evidence="4 8" id="KW-0067">ATP-binding</keyword>
<accession>A0A1T4KFA0</accession>